<dbReference type="AlphaFoldDB" id="A0A2G6E092"/>
<feature type="domain" description="CCA-adding enzyme C-terminal" evidence="6">
    <location>
        <begin position="6"/>
        <end position="45"/>
    </location>
</feature>
<keyword evidence="4" id="KW-0460">Magnesium</keyword>
<dbReference type="GO" id="GO:0008033">
    <property type="term" value="P:tRNA processing"/>
    <property type="evidence" value="ECO:0007669"/>
    <property type="project" value="UniProtKB-KW"/>
</dbReference>
<proteinExistence type="predicted"/>
<dbReference type="EMBL" id="PDPS01000093">
    <property type="protein sequence ID" value="PID55485.1"/>
    <property type="molecule type" value="Genomic_DNA"/>
</dbReference>
<reference evidence="7 8" key="1">
    <citation type="submission" date="2017-10" db="EMBL/GenBank/DDBJ databases">
        <title>Novel microbial diversity and functional potential in the marine mammal oral microbiome.</title>
        <authorList>
            <person name="Dudek N.K."/>
            <person name="Sun C.L."/>
            <person name="Burstein D."/>
            <person name="Kantor R.S."/>
            <person name="Aliaga Goltsman D.S."/>
            <person name="Bik E.M."/>
            <person name="Thomas B.C."/>
            <person name="Banfield J.F."/>
            <person name="Relman D.A."/>
        </authorList>
    </citation>
    <scope>NUCLEOTIDE SEQUENCE [LARGE SCALE GENOMIC DNA]</scope>
    <source>
        <strain evidence="7">DOLZORAL124_49_17</strain>
    </source>
</reference>
<dbReference type="Pfam" id="PF13735">
    <property type="entry name" value="tRNA_NucTran2_2"/>
    <property type="match status" value="1"/>
</dbReference>
<evidence type="ECO:0000256" key="5">
    <source>
        <dbReference type="ARBA" id="ARBA00022884"/>
    </source>
</evidence>
<organism evidence="7 8">
    <name type="scientific">candidate division KSB3 bacterium</name>
    <dbReference type="NCBI Taxonomy" id="2044937"/>
    <lineage>
        <taxon>Bacteria</taxon>
        <taxon>candidate division KSB3</taxon>
    </lineage>
</organism>
<evidence type="ECO:0000313" key="7">
    <source>
        <dbReference type="EMBL" id="PID55485.1"/>
    </source>
</evidence>
<dbReference type="Gene3D" id="1.10.3090.10">
    <property type="entry name" value="cca-adding enzyme, domain 2"/>
    <property type="match status" value="1"/>
</dbReference>
<keyword evidence="3" id="KW-0479">Metal-binding</keyword>
<dbReference type="SUPFAM" id="SSF81891">
    <property type="entry name" value="Poly A polymerase C-terminal region-like"/>
    <property type="match status" value="1"/>
</dbReference>
<keyword evidence="2" id="KW-0548">Nucleotidyltransferase</keyword>
<dbReference type="GO" id="GO:0046872">
    <property type="term" value="F:metal ion binding"/>
    <property type="evidence" value="ECO:0007669"/>
    <property type="project" value="UniProtKB-KW"/>
</dbReference>
<keyword evidence="1" id="KW-0819">tRNA processing</keyword>
<evidence type="ECO:0000256" key="3">
    <source>
        <dbReference type="ARBA" id="ARBA00022723"/>
    </source>
</evidence>
<dbReference type="GO" id="GO:0003723">
    <property type="term" value="F:RNA binding"/>
    <property type="evidence" value="ECO:0007669"/>
    <property type="project" value="UniProtKB-KW"/>
</dbReference>
<dbReference type="GO" id="GO:0016779">
    <property type="term" value="F:nucleotidyltransferase activity"/>
    <property type="evidence" value="ECO:0007669"/>
    <property type="project" value="UniProtKB-KW"/>
</dbReference>
<name>A0A2G6E092_9BACT</name>
<accession>A0A2G6E092</accession>
<dbReference type="Proteomes" id="UP000229740">
    <property type="component" value="Unassembled WGS sequence"/>
</dbReference>
<protein>
    <recommendedName>
        <fullName evidence="6">CCA-adding enzyme C-terminal domain-containing protein</fullName>
    </recommendedName>
</protein>
<comment type="caution">
    <text evidence="7">The sequence shown here is derived from an EMBL/GenBank/DDBJ whole genome shotgun (WGS) entry which is preliminary data.</text>
</comment>
<evidence type="ECO:0000259" key="6">
    <source>
        <dbReference type="Pfam" id="PF13735"/>
    </source>
</evidence>
<keyword evidence="5" id="KW-0694">RNA-binding</keyword>
<evidence type="ECO:0000313" key="8">
    <source>
        <dbReference type="Proteomes" id="UP000229740"/>
    </source>
</evidence>
<sequence length="53" mass="5802">MPPPLVTGKDLINLGLTPGPQFKKILTQVQTEQLEGNLTNRQQALNFVRGSQA</sequence>
<gene>
    <name evidence="7" type="ORF">CSB45_15790</name>
</gene>
<keyword evidence="2" id="KW-0808">Transferase</keyword>
<evidence type="ECO:0000256" key="2">
    <source>
        <dbReference type="ARBA" id="ARBA00022695"/>
    </source>
</evidence>
<evidence type="ECO:0000256" key="1">
    <source>
        <dbReference type="ARBA" id="ARBA00022694"/>
    </source>
</evidence>
<dbReference type="InterPro" id="IPR032810">
    <property type="entry name" value="CCA-adding_enz_C"/>
</dbReference>
<evidence type="ECO:0000256" key="4">
    <source>
        <dbReference type="ARBA" id="ARBA00022842"/>
    </source>
</evidence>